<dbReference type="Gene3D" id="1.20.1610.10">
    <property type="entry name" value="alpha-1,2-mannosidases domains"/>
    <property type="match status" value="1"/>
</dbReference>
<dbReference type="InterPro" id="IPR008928">
    <property type="entry name" value="6-hairpin_glycosidase_sf"/>
</dbReference>
<evidence type="ECO:0000313" key="8">
    <source>
        <dbReference type="Proteomes" id="UP000077667"/>
    </source>
</evidence>
<dbReference type="KEGG" id="nia:A8C56_18720"/>
<dbReference type="GO" id="GO:0000224">
    <property type="term" value="F:peptide-N4-(N-acetyl-beta-glucosaminyl)asparagine amidase activity"/>
    <property type="evidence" value="ECO:0007669"/>
    <property type="project" value="TreeGrafter"/>
</dbReference>
<dbReference type="InterPro" id="IPR041371">
    <property type="entry name" value="GH92_N"/>
</dbReference>
<dbReference type="InterPro" id="IPR012939">
    <property type="entry name" value="Glyco_hydro_92"/>
</dbReference>
<name>A0A1A9I8P9_9BACT</name>
<gene>
    <name evidence="7" type="ORF">A8C56_18720</name>
</gene>
<reference evidence="7 8" key="1">
    <citation type="submission" date="2016-05" db="EMBL/GenBank/DDBJ databases">
        <title>Niabella ginsenosidivorans BS26 whole genome sequencing.</title>
        <authorList>
            <person name="Im W.T."/>
            <person name="Siddiqi M.Z."/>
        </authorList>
    </citation>
    <scope>NUCLEOTIDE SEQUENCE [LARGE SCALE GENOMIC DNA]</scope>
    <source>
        <strain evidence="7 8">BS26</strain>
    </source>
</reference>
<evidence type="ECO:0000313" key="7">
    <source>
        <dbReference type="EMBL" id="ANH84058.1"/>
    </source>
</evidence>
<keyword evidence="7" id="KW-0378">Hydrolase</keyword>
<accession>A0A1A9I8P9</accession>
<dbReference type="InterPro" id="IPR050883">
    <property type="entry name" value="PNGase"/>
</dbReference>
<dbReference type="RefSeq" id="WP_067762273.1">
    <property type="nucleotide sequence ID" value="NZ_CP015772.1"/>
</dbReference>
<dbReference type="FunFam" id="1.20.1050.60:FF:000001">
    <property type="entry name" value="Putative alpha-1,2-mannosidase"/>
    <property type="match status" value="1"/>
</dbReference>
<organism evidence="7 8">
    <name type="scientific">Niabella ginsenosidivorans</name>
    <dbReference type="NCBI Taxonomy" id="1176587"/>
    <lineage>
        <taxon>Bacteria</taxon>
        <taxon>Pseudomonadati</taxon>
        <taxon>Bacteroidota</taxon>
        <taxon>Chitinophagia</taxon>
        <taxon>Chitinophagales</taxon>
        <taxon>Chitinophagaceae</taxon>
        <taxon>Niabella</taxon>
    </lineage>
</organism>
<dbReference type="Pfam" id="PF17678">
    <property type="entry name" value="Glyco_hydro_92N"/>
    <property type="match status" value="1"/>
</dbReference>
<feature type="chain" id="PRO_5008390053" evidence="4">
    <location>
        <begin position="22"/>
        <end position="751"/>
    </location>
</feature>
<dbReference type="GO" id="GO:0030246">
    <property type="term" value="F:carbohydrate binding"/>
    <property type="evidence" value="ECO:0007669"/>
    <property type="project" value="InterPro"/>
</dbReference>
<keyword evidence="3" id="KW-0106">Calcium</keyword>
<keyword evidence="4" id="KW-0732">Signal</keyword>
<keyword evidence="8" id="KW-1185">Reference proteome</keyword>
<evidence type="ECO:0000259" key="6">
    <source>
        <dbReference type="Pfam" id="PF17678"/>
    </source>
</evidence>
<dbReference type="InterPro" id="IPR005887">
    <property type="entry name" value="GH92_a_mannosidase_put"/>
</dbReference>
<dbReference type="Gene3D" id="2.70.98.10">
    <property type="match status" value="1"/>
</dbReference>
<evidence type="ECO:0000256" key="1">
    <source>
        <dbReference type="ARBA" id="ARBA00001913"/>
    </source>
</evidence>
<dbReference type="NCBIfam" id="TIGR01180">
    <property type="entry name" value="aman2_put"/>
    <property type="match status" value="1"/>
</dbReference>
<dbReference type="Pfam" id="PF07971">
    <property type="entry name" value="Glyco_hydro_92"/>
    <property type="match status" value="1"/>
</dbReference>
<protein>
    <submittedName>
        <fullName evidence="7">Sugar hydrolase</fullName>
    </submittedName>
</protein>
<feature type="domain" description="Glycosyl hydrolase family 92 N-terminal" evidence="6">
    <location>
        <begin position="29"/>
        <end position="262"/>
    </location>
</feature>
<evidence type="ECO:0000256" key="2">
    <source>
        <dbReference type="ARBA" id="ARBA00011245"/>
    </source>
</evidence>
<comment type="cofactor">
    <cofactor evidence="1">
        <name>Ca(2+)</name>
        <dbReference type="ChEBI" id="CHEBI:29108"/>
    </cofactor>
</comment>
<dbReference type="PANTHER" id="PTHR12143">
    <property type="entry name" value="PEPTIDE N-GLYCANASE PNGASE -RELATED"/>
    <property type="match status" value="1"/>
</dbReference>
<proteinExistence type="predicted"/>
<evidence type="ECO:0000256" key="4">
    <source>
        <dbReference type="SAM" id="SignalP"/>
    </source>
</evidence>
<sequence>MKRYLFLLLIIPALLIQMADAAAQQLTRYVNPLIGAGGHGHVFVGASVPFGAVQVGPSNIFKGWDWCSGYHYSDSIIIGFPQTHLSGTGGCDLGDVLIMPFTGEIKTDKGTQEHHRTGYSSLFSHSTEQVRPGYYNVVLDDYKIRVELTATERVGFHQYHYPDDHKEAHIIIDLKEGTGDRSTDARLQLLNDTTIVGYRFSSGWAKNQQLFFAVILSRPVSSFNLYRNDTLLNGSSARDKNLKGVLTFQHNPGVVKLKVGISPVNEENALANIRTEIPHWNFNAIVRQADDKWNKELSKIGIETPDTAYKKIFYTALYHTMIDPALFNDANNDYRGTDKKVYRKAPFKNYTIFSLWDTYRALHPLYTIIQQEKVDDIINSMLAVYQQQGKLPIWHLAGCETNLMPGVSATQVVAEAWLKGFRGFDTRLAYEAVKHSILSQDQYRGLGYLKSLHYVPYEVTRESVARTMEYGISDGSIALMAKQLGQNADDDLFTQRSKYYRILFDPKTNFFRGKDSTGAWNPRLDPWKSSRPWINDYCEGNVWEYTWLAPQDVEGVIGLLGGDQQFSARLDSFFNTPLPPDPDAPPDIAGLVGMYAHGNEPGHHNIYLYPYVGQQWKTAEKARYILTALYKDATDGISGNEDCGQMSAWYIFSSLGFYPVFPANGAYVIGSPLFDKVVVHLSKGKKFIITAVNNQPANKYIQKVKLNGKPYHKTYILHQDIVRGGNLEFVMGSKPNKNFGSLKENRPKSVY</sequence>
<dbReference type="EMBL" id="CP015772">
    <property type="protein sequence ID" value="ANH84058.1"/>
    <property type="molecule type" value="Genomic_DNA"/>
</dbReference>
<dbReference type="GO" id="GO:0006516">
    <property type="term" value="P:glycoprotein catabolic process"/>
    <property type="evidence" value="ECO:0007669"/>
    <property type="project" value="TreeGrafter"/>
</dbReference>
<dbReference type="FunFam" id="3.30.2080.10:FF:000001">
    <property type="entry name" value="Alpha-1,2-mannosidase subfamily"/>
    <property type="match status" value="1"/>
</dbReference>
<comment type="subunit">
    <text evidence="2">Monomer.</text>
</comment>
<dbReference type="Proteomes" id="UP000077667">
    <property type="component" value="Chromosome"/>
</dbReference>
<dbReference type="GO" id="GO:0005829">
    <property type="term" value="C:cytosol"/>
    <property type="evidence" value="ECO:0007669"/>
    <property type="project" value="TreeGrafter"/>
</dbReference>
<dbReference type="GO" id="GO:0005975">
    <property type="term" value="P:carbohydrate metabolic process"/>
    <property type="evidence" value="ECO:0007669"/>
    <property type="project" value="InterPro"/>
</dbReference>
<dbReference type="STRING" id="1176587.A8C56_18720"/>
<dbReference type="InterPro" id="IPR014718">
    <property type="entry name" value="GH-type_carb-bd"/>
</dbReference>
<dbReference type="Gene3D" id="1.20.1050.60">
    <property type="entry name" value="alpha-1,2-mannosidase"/>
    <property type="match status" value="1"/>
</dbReference>
<feature type="signal peptide" evidence="4">
    <location>
        <begin position="1"/>
        <end position="21"/>
    </location>
</feature>
<dbReference type="PANTHER" id="PTHR12143:SF39">
    <property type="entry name" value="SECRETED PROTEIN"/>
    <property type="match status" value="1"/>
</dbReference>
<evidence type="ECO:0000259" key="5">
    <source>
        <dbReference type="Pfam" id="PF07971"/>
    </source>
</evidence>
<dbReference type="Gene3D" id="3.30.2080.10">
    <property type="entry name" value="GH92 mannosidase domain"/>
    <property type="match status" value="1"/>
</dbReference>
<feature type="domain" description="Glycosyl hydrolase family 92" evidence="5">
    <location>
        <begin position="268"/>
        <end position="733"/>
    </location>
</feature>
<dbReference type="SUPFAM" id="SSF48208">
    <property type="entry name" value="Six-hairpin glycosidases"/>
    <property type="match status" value="1"/>
</dbReference>
<evidence type="ECO:0000256" key="3">
    <source>
        <dbReference type="ARBA" id="ARBA00022837"/>
    </source>
</evidence>
<dbReference type="OrthoDB" id="9804511at2"/>
<dbReference type="AlphaFoldDB" id="A0A1A9I8P9"/>